<feature type="compositionally biased region" description="Low complexity" evidence="1">
    <location>
        <begin position="272"/>
        <end position="286"/>
    </location>
</feature>
<organism evidence="2 3">
    <name type="scientific">Lactuca virosa</name>
    <dbReference type="NCBI Taxonomy" id="75947"/>
    <lineage>
        <taxon>Eukaryota</taxon>
        <taxon>Viridiplantae</taxon>
        <taxon>Streptophyta</taxon>
        <taxon>Embryophyta</taxon>
        <taxon>Tracheophyta</taxon>
        <taxon>Spermatophyta</taxon>
        <taxon>Magnoliopsida</taxon>
        <taxon>eudicotyledons</taxon>
        <taxon>Gunneridae</taxon>
        <taxon>Pentapetalae</taxon>
        <taxon>asterids</taxon>
        <taxon>campanulids</taxon>
        <taxon>Asterales</taxon>
        <taxon>Asteraceae</taxon>
        <taxon>Cichorioideae</taxon>
        <taxon>Cichorieae</taxon>
        <taxon>Lactucinae</taxon>
        <taxon>Lactuca</taxon>
    </lineage>
</organism>
<evidence type="ECO:0000313" key="3">
    <source>
        <dbReference type="Proteomes" id="UP001157418"/>
    </source>
</evidence>
<dbReference type="EMBL" id="CAKMRJ010001112">
    <property type="protein sequence ID" value="CAH1421761.1"/>
    <property type="molecule type" value="Genomic_DNA"/>
</dbReference>
<comment type="caution">
    <text evidence="2">The sequence shown here is derived from an EMBL/GenBank/DDBJ whole genome shotgun (WGS) entry which is preliminary data.</text>
</comment>
<feature type="region of interest" description="Disordered" evidence="1">
    <location>
        <begin position="29"/>
        <end position="55"/>
    </location>
</feature>
<reference evidence="2 3" key="1">
    <citation type="submission" date="2022-01" db="EMBL/GenBank/DDBJ databases">
        <authorList>
            <person name="Xiong W."/>
            <person name="Schranz E."/>
        </authorList>
    </citation>
    <scope>NUCLEOTIDE SEQUENCE [LARGE SCALE GENOMIC DNA]</scope>
</reference>
<dbReference type="PANTHER" id="PTHR33018:SF37">
    <property type="entry name" value="TRANSPOSASE TNP1_EN_SPM-LIKE DOMAIN-CONTAINING PROTEIN"/>
    <property type="match status" value="1"/>
</dbReference>
<dbReference type="PANTHER" id="PTHR33018">
    <property type="entry name" value="OS10G0338966 PROTEIN-RELATED"/>
    <property type="match status" value="1"/>
</dbReference>
<evidence type="ECO:0000313" key="2">
    <source>
        <dbReference type="EMBL" id="CAH1421761.1"/>
    </source>
</evidence>
<evidence type="ECO:0000256" key="1">
    <source>
        <dbReference type="SAM" id="MobiDB-lite"/>
    </source>
</evidence>
<feature type="region of interest" description="Disordered" evidence="1">
    <location>
        <begin position="265"/>
        <end position="289"/>
    </location>
</feature>
<sequence length="470" mass="54314">MDNDLDASSFYPYLTKEAWEDFVKLKPLKNSRKKGKKGKETVKKNKNPAHLGPLGYRGNKARWDKDIDLVPESEQLADEFISKDKTGVDLMANVLGEEHHGRTRAVGYNVTLKESRNNQRKRKQQELPDLEDLVTRLEESLFNKLYEKLYDKLMTDMVPDMMAKVVDTVGDMVDSMVATSVNHGMMQLDDTRRNEAVKVRSPNLKKHSVGSTMMDVLDNIKIYDGYKLFPLPVPTEETCTLGNALYGFTQWPRNSISLVKPTPYVQKDQRPSHTSTTVPTPTPSSTQIHQKRKYEETNSLPLAKKIRQFVMPKELNGRPKIKLLYKNFMSRKIEYPIHVRSEPGIFGVGRTEVLIYSDVIKELMTNKQLDIDSIFCFQMLHYILFVICPRQHACYILDSCQGMKTFEYYDIVTHIEKAVATLNKQSKSKSCTMTWTFAKNLWNDKTPFPDAELDDFVEFWITSFVENYLK</sequence>
<dbReference type="AlphaFoldDB" id="A0AAU9M3W5"/>
<proteinExistence type="predicted"/>
<name>A0AAU9M3W5_9ASTR</name>
<protein>
    <recommendedName>
        <fullName evidence="4">Ubiquitin-like protease family profile domain-containing protein</fullName>
    </recommendedName>
</protein>
<keyword evidence="3" id="KW-1185">Reference proteome</keyword>
<evidence type="ECO:0008006" key="4">
    <source>
        <dbReference type="Google" id="ProtNLM"/>
    </source>
</evidence>
<accession>A0AAU9M3W5</accession>
<dbReference type="Proteomes" id="UP001157418">
    <property type="component" value="Unassembled WGS sequence"/>
</dbReference>
<gene>
    <name evidence="2" type="ORF">LVIROSA_LOCUS9142</name>
</gene>